<comment type="caution">
    <text evidence="19">The sequence shown here is derived from an EMBL/GenBank/DDBJ whole genome shotgun (WGS) entry which is preliminary data.</text>
</comment>
<keyword evidence="9" id="KW-0347">Helicase</keyword>
<sequence length="1871" mass="215988">MDHFDDSIFDNFTFEKTKNVHQETKTKHPFPGQRSTHSKSKNTSTKPSESQKSDRIKYRKTKLMPWDMDILRDRFTPQPYQVQLIDFYVKNLTNYAANMKNFLIFMRNKDWKNYLKLIILKEFHVRLSEIEFECDSKKFIILVTDMGSETSKYVELINRHTSLKIAGIESHLMNNFDTNSLKKLKKEAEILIMNVCVLETWLKKGFIQPNELALAIFEEVSAAYHNNAYEKTLEFFKCGRSRPIIVGFGSLEINKSTEPDDLRQHLGHLKDIFFADFVETATDLLDTNNLFNGIEPVECAQVCDGVDLKNGDNFEAKLREKIKNSYLYLEEMSKFSVANVSAANFKDLQSYINLLCVRVLNECVYLLNEVGIWCLAKSLLPFICQLDKLAHYIETAERKLSSSENLAPTIEQMFVDGQSFSCKILENPSTHQVLCLKYSSTVLRELREMCIKQFVNCKHQSASSDDPMEIFLSSFTTPKVRALVDLLRESSLSSSRIHPDELCCLILVQNKQVATSLSLLLKKLSKEDPGLSYLFPNYIIGPSGLKAECDNQPPDCYKQEDILRKFYSGELNLLICSYEMEEKIHSPSYVNLIVRFNCGLLNQSTDELPFDYFSYISVKTRAKTKNSHCHFFIEKENFENFFNQFGKFKKIESLLKNEFSHLISLNCSIHSHSVNIRSYLSMENSIYYINKYCLRLPSDSLTQLTPKIEMESRQNQHQREYKCTLFLPINSGCRQPIQSEWKNEPNMAKLNAAYRACLILCKLSEVTEYLEPVTKEIFYRQKHRADSDDEREWSQFNSCFAKNSDNQSIASYMSQRPGGNKRKQTYRKKISHYLTNSNLVSVQQSSYLYAIKCHLTTPLQLDTAPGPKKVKVFGILITKPLLDIVHFPIFTSLGEETISLELIKSAVYLSPNQLRTVRVFHKFIFSNVLRMEGRGALASNILNCPEQKQNSKGYYICLLNETNFDLEWDLMASIEGCSDRTLMKVPSYARKISDQSEEEEEKNQDKPNQPSFKFSELFYQDSVVVPYYRNIDIQPQFYSVSQIDYTLSPLSAFPVSSHSKISAFDTFYEYFACKYRILITDLNQPLLIVNHPSTRLNLLTPRYMNMKACVLQKSFHQGFKSDKKSSNSQIFLVPELVNVHPLSSSVWRQSLCLPSILYRINCLLNVEEFRREVAKWTGVGVPWFSEKFDRLEFVWDTSREIEVSNLPDHEIDIAMIESEKKACLQESEIDPKWNFEIGEWNANCLNELHSTNKNLDLQFLDFKSHGMDGAAPSGWNDENFKTLFIDPNEMNFLVDDIDSEFEDYEEEKSKEAVREDTYEEFDDEEEEMNTNKFIIDLSTLKADMKKKSAKLLSKLSVSSTNCNLVKGLVKSGIAVDAHHLHTTLKANEQNFDFSLANLTNDSILSTDCQISTNSQVNIDLENLKNFEWINKILFNFYSKNNQYQNSLDSLKNFVKNKICVDKLSDCLIEAKLDFPLRKQLLEENLAKFSAVDIGKKKSSRKKRASRAEIQSVRNTDWQFHFSLDDDLNDESGPGPALLLQALTLSNAADGFDLERLETVGDSFLKQAVTVYLFFTYPNIHEGKLSFLRSKQVSNYNLYKLGKRKNIQELIVSSKFDPLDSWLPPLYQSVINTAEFGTDFSTMLYTKMNNSAKIVASKATEKSEKFDKYKDHVLSDKSIADCVESIIGAYLIRSGPYAALQVMSWFGLEVLPRAKCEDGSEVLINLPQVPLPQIDEPAKLDDLLFGLESFEACIGYKFKEPAYLLQAFTHSSYTYNTITDCYQRLEFLGDAILDYVITRHLYEDKKRHSPGELTDLRSALVNNNIFAYLAVKYEFYKYFKYSSPVLFTIIDNFVHNQKNRNDEFDLDEELFK</sequence>
<evidence type="ECO:0000256" key="13">
    <source>
        <dbReference type="ARBA" id="ARBA00023211"/>
    </source>
</evidence>
<dbReference type="FunFam" id="1.10.1520.10:FF:000023">
    <property type="entry name" value="Endoribonuclease dcr-1"/>
    <property type="match status" value="1"/>
</dbReference>
<dbReference type="Pfam" id="PF00636">
    <property type="entry name" value="Ribonuclease_3"/>
    <property type="match status" value="2"/>
</dbReference>
<keyword evidence="3" id="KW-0540">Nuclease</keyword>
<keyword evidence="11" id="KW-0460">Magnesium</keyword>
<dbReference type="GO" id="GO:0004386">
    <property type="term" value="F:helicase activity"/>
    <property type="evidence" value="ECO:0007669"/>
    <property type="project" value="UniProtKB-KW"/>
</dbReference>
<gene>
    <name evidence="19" type="ORF">BpHYR1_034132</name>
</gene>
<comment type="cofactor">
    <cofactor evidence="1">
        <name>Mn(2+)</name>
        <dbReference type="ChEBI" id="CHEBI:29035"/>
    </cofactor>
</comment>
<dbReference type="STRING" id="10195.A0A3M7S6C3"/>
<dbReference type="GO" id="GO:0005634">
    <property type="term" value="C:nucleus"/>
    <property type="evidence" value="ECO:0007669"/>
    <property type="project" value="TreeGrafter"/>
</dbReference>
<dbReference type="SMART" id="SM00535">
    <property type="entry name" value="RIBOc"/>
    <property type="match status" value="2"/>
</dbReference>
<dbReference type="InterPro" id="IPR038248">
    <property type="entry name" value="Dicer_dimer_sf"/>
</dbReference>
<evidence type="ECO:0000259" key="17">
    <source>
        <dbReference type="PROSITE" id="PS50821"/>
    </source>
</evidence>
<dbReference type="Gene3D" id="1.10.1520.10">
    <property type="entry name" value="Ribonuclease III domain"/>
    <property type="match status" value="2"/>
</dbReference>
<dbReference type="Proteomes" id="UP000276133">
    <property type="component" value="Unassembled WGS sequence"/>
</dbReference>
<evidence type="ECO:0000313" key="20">
    <source>
        <dbReference type="Proteomes" id="UP000276133"/>
    </source>
</evidence>
<evidence type="ECO:0000256" key="7">
    <source>
        <dbReference type="ARBA" id="ARBA00022759"/>
    </source>
</evidence>
<dbReference type="EMBL" id="REGN01001953">
    <property type="protein sequence ID" value="RNA31321.1"/>
    <property type="molecule type" value="Genomic_DNA"/>
</dbReference>
<feature type="domain" description="RNase III" evidence="16">
    <location>
        <begin position="1537"/>
        <end position="1694"/>
    </location>
</feature>
<comment type="cofactor">
    <cofactor evidence="2">
        <name>Mg(2+)</name>
        <dbReference type="ChEBI" id="CHEBI:18420"/>
    </cofactor>
</comment>
<dbReference type="OrthoDB" id="2392202at2759"/>
<dbReference type="GO" id="GO:0030422">
    <property type="term" value="P:siRNA processing"/>
    <property type="evidence" value="ECO:0007669"/>
    <property type="project" value="TreeGrafter"/>
</dbReference>
<keyword evidence="5" id="KW-0677">Repeat</keyword>
<organism evidence="19 20">
    <name type="scientific">Brachionus plicatilis</name>
    <name type="common">Marine rotifer</name>
    <name type="synonym">Brachionus muelleri</name>
    <dbReference type="NCBI Taxonomy" id="10195"/>
    <lineage>
        <taxon>Eukaryota</taxon>
        <taxon>Metazoa</taxon>
        <taxon>Spiralia</taxon>
        <taxon>Gnathifera</taxon>
        <taxon>Rotifera</taxon>
        <taxon>Eurotatoria</taxon>
        <taxon>Monogononta</taxon>
        <taxon>Pseudotrocha</taxon>
        <taxon>Ploima</taxon>
        <taxon>Brachionidae</taxon>
        <taxon>Brachionus</taxon>
    </lineage>
</organism>
<dbReference type="CDD" id="cd00593">
    <property type="entry name" value="RIBOc"/>
    <property type="match status" value="2"/>
</dbReference>
<dbReference type="EC" id="3.1.26.3" evidence="19"/>
<dbReference type="GO" id="GO:0046872">
    <property type="term" value="F:metal ion binding"/>
    <property type="evidence" value="ECO:0007669"/>
    <property type="project" value="UniProtKB-KW"/>
</dbReference>
<evidence type="ECO:0000256" key="5">
    <source>
        <dbReference type="ARBA" id="ARBA00022737"/>
    </source>
</evidence>
<evidence type="ECO:0000313" key="19">
    <source>
        <dbReference type="EMBL" id="RNA31321.1"/>
    </source>
</evidence>
<dbReference type="PANTHER" id="PTHR14950">
    <property type="entry name" value="DICER-RELATED"/>
    <property type="match status" value="1"/>
</dbReference>
<dbReference type="PANTHER" id="PTHR14950:SF37">
    <property type="entry name" value="ENDORIBONUCLEASE DICER"/>
    <property type="match status" value="1"/>
</dbReference>
<dbReference type="InterPro" id="IPR048512">
    <property type="entry name" value="Dicer_platform"/>
</dbReference>
<evidence type="ECO:0000256" key="2">
    <source>
        <dbReference type="ARBA" id="ARBA00001946"/>
    </source>
</evidence>
<dbReference type="GO" id="GO:0005524">
    <property type="term" value="F:ATP binding"/>
    <property type="evidence" value="ECO:0007669"/>
    <property type="project" value="UniProtKB-KW"/>
</dbReference>
<dbReference type="Pfam" id="PF02170">
    <property type="entry name" value="PAZ"/>
    <property type="match status" value="1"/>
</dbReference>
<dbReference type="InterPro" id="IPR036389">
    <property type="entry name" value="RNase_III_sf"/>
</dbReference>
<dbReference type="GO" id="GO:0004525">
    <property type="term" value="F:ribonuclease III activity"/>
    <property type="evidence" value="ECO:0007669"/>
    <property type="project" value="UniProtKB-EC"/>
</dbReference>
<name>A0A3M7S6C3_BRAPC</name>
<feature type="domain" description="PAZ" evidence="17">
    <location>
        <begin position="995"/>
        <end position="1141"/>
    </location>
</feature>
<protein>
    <submittedName>
        <fullName evidence="19">Endoribonuclease Dicer</fullName>
        <ecNumber evidence="19">3.1.26.3</ecNumber>
    </submittedName>
</protein>
<dbReference type="SMART" id="SM00949">
    <property type="entry name" value="PAZ"/>
    <property type="match status" value="1"/>
</dbReference>
<dbReference type="GO" id="GO:0006309">
    <property type="term" value="P:apoptotic DNA fragmentation"/>
    <property type="evidence" value="ECO:0007669"/>
    <property type="project" value="TreeGrafter"/>
</dbReference>
<dbReference type="Pfam" id="PF20931">
    <property type="entry name" value="Dicer_platform"/>
    <property type="match status" value="1"/>
</dbReference>
<dbReference type="Gene3D" id="2.170.260.10">
    <property type="entry name" value="paz domain"/>
    <property type="match status" value="1"/>
</dbReference>
<evidence type="ECO:0000256" key="11">
    <source>
        <dbReference type="ARBA" id="ARBA00022842"/>
    </source>
</evidence>
<dbReference type="InterPro" id="IPR000999">
    <property type="entry name" value="RNase_III_dom"/>
</dbReference>
<feature type="domain" description="Dicer dsRNA-binding fold" evidence="18">
    <location>
        <begin position="685"/>
        <end position="780"/>
    </location>
</feature>
<dbReference type="GO" id="GO:0004530">
    <property type="term" value="F:deoxyribonuclease I activity"/>
    <property type="evidence" value="ECO:0007669"/>
    <property type="project" value="TreeGrafter"/>
</dbReference>
<dbReference type="Pfam" id="PF03368">
    <property type="entry name" value="Dicer_dimer"/>
    <property type="match status" value="1"/>
</dbReference>
<dbReference type="SUPFAM" id="SSF101690">
    <property type="entry name" value="PAZ domain"/>
    <property type="match status" value="1"/>
</dbReference>
<dbReference type="GO" id="GO:0003723">
    <property type="term" value="F:RNA binding"/>
    <property type="evidence" value="ECO:0007669"/>
    <property type="project" value="UniProtKB-UniRule"/>
</dbReference>
<evidence type="ECO:0000259" key="18">
    <source>
        <dbReference type="PROSITE" id="PS51327"/>
    </source>
</evidence>
<keyword evidence="20" id="KW-1185">Reference proteome</keyword>
<dbReference type="GO" id="GO:0005737">
    <property type="term" value="C:cytoplasm"/>
    <property type="evidence" value="ECO:0007669"/>
    <property type="project" value="TreeGrafter"/>
</dbReference>
<keyword evidence="10" id="KW-0067">ATP-binding</keyword>
<evidence type="ECO:0000259" key="16">
    <source>
        <dbReference type="PROSITE" id="PS50142"/>
    </source>
</evidence>
<keyword evidence="12" id="KW-0943">RNA-mediated gene silencing</keyword>
<reference evidence="19 20" key="1">
    <citation type="journal article" date="2018" name="Sci. Rep.">
        <title>Genomic signatures of local adaptation to the degree of environmental predictability in rotifers.</title>
        <authorList>
            <person name="Franch-Gras L."/>
            <person name="Hahn C."/>
            <person name="Garcia-Roger E.M."/>
            <person name="Carmona M.J."/>
            <person name="Serra M."/>
            <person name="Gomez A."/>
        </authorList>
    </citation>
    <scope>NUCLEOTIDE SEQUENCE [LARGE SCALE GENOMIC DNA]</scope>
    <source>
        <strain evidence="19">HYR1</strain>
    </source>
</reference>
<dbReference type="InterPro" id="IPR027417">
    <property type="entry name" value="P-loop_NTPase"/>
</dbReference>
<accession>A0A3M7S6C3</accession>
<dbReference type="PROSITE" id="PS00517">
    <property type="entry name" value="RNASE_3_1"/>
    <property type="match status" value="1"/>
</dbReference>
<dbReference type="InterPro" id="IPR005034">
    <property type="entry name" value="Dicer_dimerisation"/>
</dbReference>
<feature type="domain" description="RNase III" evidence="16">
    <location>
        <begin position="1746"/>
        <end position="1864"/>
    </location>
</feature>
<feature type="region of interest" description="Disordered" evidence="15">
    <location>
        <begin position="19"/>
        <end position="55"/>
    </location>
</feature>
<dbReference type="PROSITE" id="PS51327">
    <property type="entry name" value="DICER_DSRBF"/>
    <property type="match status" value="1"/>
</dbReference>
<evidence type="ECO:0000256" key="1">
    <source>
        <dbReference type="ARBA" id="ARBA00001936"/>
    </source>
</evidence>
<dbReference type="Gene3D" id="3.40.50.300">
    <property type="entry name" value="P-loop containing nucleotide triphosphate hydrolases"/>
    <property type="match status" value="2"/>
</dbReference>
<dbReference type="SUPFAM" id="SSF69065">
    <property type="entry name" value="RNase III domain-like"/>
    <property type="match status" value="2"/>
</dbReference>
<dbReference type="GO" id="GO:0070578">
    <property type="term" value="C:RISC-loading complex"/>
    <property type="evidence" value="ECO:0007669"/>
    <property type="project" value="TreeGrafter"/>
</dbReference>
<evidence type="ECO:0000256" key="10">
    <source>
        <dbReference type="ARBA" id="ARBA00022840"/>
    </source>
</evidence>
<evidence type="ECO:0000256" key="3">
    <source>
        <dbReference type="ARBA" id="ARBA00022722"/>
    </source>
</evidence>
<keyword evidence="8 19" id="KW-0378">Hydrolase</keyword>
<dbReference type="GO" id="GO:0031054">
    <property type="term" value="P:pre-miRNA processing"/>
    <property type="evidence" value="ECO:0007669"/>
    <property type="project" value="TreeGrafter"/>
</dbReference>
<evidence type="ECO:0000256" key="14">
    <source>
        <dbReference type="PROSITE-ProRule" id="PRU00657"/>
    </source>
</evidence>
<dbReference type="Gene3D" id="3.30.160.380">
    <property type="entry name" value="Dicer dimerisation domain"/>
    <property type="match status" value="1"/>
</dbReference>
<keyword evidence="14" id="KW-0694">RNA-binding</keyword>
<proteinExistence type="predicted"/>
<evidence type="ECO:0000256" key="12">
    <source>
        <dbReference type="ARBA" id="ARBA00023158"/>
    </source>
</evidence>
<evidence type="ECO:0000256" key="8">
    <source>
        <dbReference type="ARBA" id="ARBA00022801"/>
    </source>
</evidence>
<dbReference type="PROSITE" id="PS50821">
    <property type="entry name" value="PAZ"/>
    <property type="match status" value="1"/>
</dbReference>
<keyword evidence="6" id="KW-0547">Nucleotide-binding</keyword>
<evidence type="ECO:0000256" key="15">
    <source>
        <dbReference type="SAM" id="MobiDB-lite"/>
    </source>
</evidence>
<evidence type="ECO:0000256" key="9">
    <source>
        <dbReference type="ARBA" id="ARBA00022806"/>
    </source>
</evidence>
<dbReference type="InterPro" id="IPR036085">
    <property type="entry name" value="PAZ_dom_sf"/>
</dbReference>
<evidence type="ECO:0000256" key="4">
    <source>
        <dbReference type="ARBA" id="ARBA00022723"/>
    </source>
</evidence>
<evidence type="ECO:0000256" key="6">
    <source>
        <dbReference type="ARBA" id="ARBA00022741"/>
    </source>
</evidence>
<dbReference type="InterPro" id="IPR003100">
    <property type="entry name" value="PAZ_dom"/>
</dbReference>
<keyword evidence="13" id="KW-0464">Manganese</keyword>
<dbReference type="PROSITE" id="PS50142">
    <property type="entry name" value="RNASE_3_2"/>
    <property type="match status" value="2"/>
</dbReference>
<keyword evidence="4" id="KW-0479">Metal-binding</keyword>
<keyword evidence="7" id="KW-0255">Endonuclease</keyword>